<evidence type="ECO:0000256" key="2">
    <source>
        <dbReference type="ARBA" id="ARBA00023002"/>
    </source>
</evidence>
<dbReference type="EMBL" id="JAAAMJ010000003">
    <property type="protein sequence ID" value="NDV86338.1"/>
    <property type="molecule type" value="Genomic_DNA"/>
</dbReference>
<dbReference type="InterPro" id="IPR057326">
    <property type="entry name" value="KR_dom"/>
</dbReference>
<accession>A0A6L9MFE9</accession>
<proteinExistence type="inferred from homology"/>
<sequence length="246" mass="25679">MSEHDQRVAIVTGASRGIGAAVAKRLAKDGIAVVVNYGRGRDDAETVVGQIEAAGGRALAVQADIGEPSGVRTLFDAAEQTFGNVNILINNAGMMRLGRLAEVDDADFEVQVALNLGGVFRGMRVGACRLQEGGRIVSFSSSVVGLYQPGYGVYAATKAAVEAMTHVLAKELGGRGITVNAVAPGPVETEFFLAGKSEEQVRAIAEANPFRRLGQPEDIAEVVAYLASPEGRWISGQVIRANGGIV</sequence>
<dbReference type="InterPro" id="IPR036291">
    <property type="entry name" value="NAD(P)-bd_dom_sf"/>
</dbReference>
<dbReference type="RefSeq" id="WP_163043090.1">
    <property type="nucleotide sequence ID" value="NZ_JAAAMJ010000003.1"/>
</dbReference>
<dbReference type="PANTHER" id="PTHR48107:SF7">
    <property type="entry name" value="RE15974P"/>
    <property type="match status" value="1"/>
</dbReference>
<dbReference type="AlphaFoldDB" id="A0A6L9MFE9"/>
<comment type="similarity">
    <text evidence="1">Belongs to the short-chain dehydrogenases/reductases (SDR) family.</text>
</comment>
<reference evidence="4 5" key="1">
    <citation type="submission" date="2020-01" db="EMBL/GenBank/DDBJ databases">
        <title>Genomes of bacteria type strains.</title>
        <authorList>
            <person name="Chen J."/>
            <person name="Zhu S."/>
            <person name="Chen J."/>
        </authorList>
    </citation>
    <scope>NUCLEOTIDE SEQUENCE [LARGE SCALE GENOMIC DNA]</scope>
    <source>
        <strain evidence="4 5">KCTC 52919</strain>
    </source>
</reference>
<protein>
    <submittedName>
        <fullName evidence="4">SDR family oxidoreductase</fullName>
    </submittedName>
</protein>
<evidence type="ECO:0000313" key="5">
    <source>
        <dbReference type="Proteomes" id="UP000476332"/>
    </source>
</evidence>
<name>A0A6L9MFE9_9HYPH</name>
<keyword evidence="2" id="KW-0560">Oxidoreductase</keyword>
<evidence type="ECO:0000259" key="3">
    <source>
        <dbReference type="SMART" id="SM00822"/>
    </source>
</evidence>
<dbReference type="Pfam" id="PF13561">
    <property type="entry name" value="adh_short_C2"/>
    <property type="match status" value="1"/>
</dbReference>
<dbReference type="InterPro" id="IPR002347">
    <property type="entry name" value="SDR_fam"/>
</dbReference>
<keyword evidence="5" id="KW-1185">Reference proteome</keyword>
<dbReference type="SMART" id="SM00822">
    <property type="entry name" value="PKS_KR"/>
    <property type="match status" value="1"/>
</dbReference>
<gene>
    <name evidence="4" type="ORF">GTW51_06445</name>
</gene>
<dbReference type="CDD" id="cd05362">
    <property type="entry name" value="THN_reductase-like_SDR_c"/>
    <property type="match status" value="1"/>
</dbReference>
<dbReference type="SUPFAM" id="SSF51735">
    <property type="entry name" value="NAD(P)-binding Rossmann-fold domains"/>
    <property type="match status" value="1"/>
</dbReference>
<dbReference type="InterPro" id="IPR020904">
    <property type="entry name" value="Sc_DH/Rdtase_CS"/>
</dbReference>
<comment type="caution">
    <text evidence="4">The sequence shown here is derived from an EMBL/GenBank/DDBJ whole genome shotgun (WGS) entry which is preliminary data.</text>
</comment>
<dbReference type="PRINTS" id="PR00081">
    <property type="entry name" value="GDHRDH"/>
</dbReference>
<organism evidence="4 5">
    <name type="scientific">Aurantimonas aggregata</name>
    <dbReference type="NCBI Taxonomy" id="2047720"/>
    <lineage>
        <taxon>Bacteria</taxon>
        <taxon>Pseudomonadati</taxon>
        <taxon>Pseudomonadota</taxon>
        <taxon>Alphaproteobacteria</taxon>
        <taxon>Hyphomicrobiales</taxon>
        <taxon>Aurantimonadaceae</taxon>
        <taxon>Aurantimonas</taxon>
    </lineage>
</organism>
<evidence type="ECO:0000256" key="1">
    <source>
        <dbReference type="ARBA" id="ARBA00006484"/>
    </source>
</evidence>
<dbReference type="Proteomes" id="UP000476332">
    <property type="component" value="Unassembled WGS sequence"/>
</dbReference>
<dbReference type="FunFam" id="3.40.50.720:FF:000084">
    <property type="entry name" value="Short-chain dehydrogenase reductase"/>
    <property type="match status" value="1"/>
</dbReference>
<dbReference type="PROSITE" id="PS00061">
    <property type="entry name" value="ADH_SHORT"/>
    <property type="match status" value="1"/>
</dbReference>
<dbReference type="Gene3D" id="3.40.50.720">
    <property type="entry name" value="NAD(P)-binding Rossmann-like Domain"/>
    <property type="match status" value="1"/>
</dbReference>
<dbReference type="PRINTS" id="PR00080">
    <property type="entry name" value="SDRFAMILY"/>
</dbReference>
<dbReference type="GO" id="GO:0016614">
    <property type="term" value="F:oxidoreductase activity, acting on CH-OH group of donors"/>
    <property type="evidence" value="ECO:0007669"/>
    <property type="project" value="UniProtKB-ARBA"/>
</dbReference>
<feature type="domain" description="Ketoreductase" evidence="3">
    <location>
        <begin position="7"/>
        <end position="190"/>
    </location>
</feature>
<dbReference type="PANTHER" id="PTHR48107">
    <property type="entry name" value="NADPH-DEPENDENT ALDEHYDE REDUCTASE-LIKE PROTEIN, CHLOROPLASTIC-RELATED"/>
    <property type="match status" value="1"/>
</dbReference>
<evidence type="ECO:0000313" key="4">
    <source>
        <dbReference type="EMBL" id="NDV86338.1"/>
    </source>
</evidence>